<name>A0A2S7WN02_9FLAO</name>
<dbReference type="Proteomes" id="UP000238882">
    <property type="component" value="Unassembled WGS sequence"/>
</dbReference>
<dbReference type="CDD" id="cd01185">
    <property type="entry name" value="INTN1_C_like"/>
    <property type="match status" value="1"/>
</dbReference>
<sequence>MKNLFSFIFYIKRSKADSNGKANIYLRITVNGKRAELSISRKVDVYKWISSSGKMKGNSIEAQQLNRYIDSITNKIYKIHQKLVDENETISAIRIRDIYNGKEENHKMLLKIFEDHNIQVEKLVGKDFAPGTLERYKTAKKHLKAFIKLEYRLNDINIKEVNHKFINGFEYYLKTVRNCSHNTAIKYITNFKKIIRIAYANDWISKDPFFNWKARLKTVDREFLSKEEIQKLIEKEFSIKRLEQVKDVFVFCCFTGLAYADVKKLSKNDIVIGIDGDKWIKTKRTKTNTRSNIPLLKTPEAIIEKYNEYSNLVNGEYLLPVLSNQKTNAYLKEIADLCEINKNLTFHLARHTFATTITLSNGVPIESVSKMLGHKSLKTTQHYAKILDRKVSEDMLLLRKKLNINKIISLKEVD</sequence>
<keyword evidence="6" id="KW-1185">Reference proteome</keyword>
<keyword evidence="3" id="KW-0233">DNA recombination</keyword>
<evidence type="ECO:0000313" key="6">
    <source>
        <dbReference type="Proteomes" id="UP000238882"/>
    </source>
</evidence>
<dbReference type="RefSeq" id="WP_105015600.1">
    <property type="nucleotide sequence ID" value="NZ_MSCN01000001.1"/>
</dbReference>
<dbReference type="PROSITE" id="PS51898">
    <property type="entry name" value="TYR_RECOMBINASE"/>
    <property type="match status" value="1"/>
</dbReference>
<protein>
    <submittedName>
        <fullName evidence="5">Recombinase</fullName>
    </submittedName>
</protein>
<evidence type="ECO:0000313" key="5">
    <source>
        <dbReference type="EMBL" id="PQJ78997.1"/>
    </source>
</evidence>
<dbReference type="Gene3D" id="1.10.443.10">
    <property type="entry name" value="Intergrase catalytic core"/>
    <property type="match status" value="1"/>
</dbReference>
<dbReference type="Gene3D" id="1.10.150.130">
    <property type="match status" value="1"/>
</dbReference>
<dbReference type="GO" id="GO:0003677">
    <property type="term" value="F:DNA binding"/>
    <property type="evidence" value="ECO:0007669"/>
    <property type="project" value="UniProtKB-KW"/>
</dbReference>
<dbReference type="InterPro" id="IPR013762">
    <property type="entry name" value="Integrase-like_cat_sf"/>
</dbReference>
<dbReference type="AlphaFoldDB" id="A0A2S7WN02"/>
<dbReference type="Pfam" id="PF17293">
    <property type="entry name" value="Arm-DNA-bind_5"/>
    <property type="match status" value="1"/>
</dbReference>
<dbReference type="InterPro" id="IPR050090">
    <property type="entry name" value="Tyrosine_recombinase_XerCD"/>
</dbReference>
<evidence type="ECO:0000256" key="2">
    <source>
        <dbReference type="ARBA" id="ARBA00023125"/>
    </source>
</evidence>
<evidence type="ECO:0000259" key="4">
    <source>
        <dbReference type="PROSITE" id="PS51898"/>
    </source>
</evidence>
<accession>A0A2S7WN02</accession>
<dbReference type="SUPFAM" id="SSF56349">
    <property type="entry name" value="DNA breaking-rejoining enzymes"/>
    <property type="match status" value="1"/>
</dbReference>
<dbReference type="GO" id="GO:0015074">
    <property type="term" value="P:DNA integration"/>
    <property type="evidence" value="ECO:0007669"/>
    <property type="project" value="InterPro"/>
</dbReference>
<evidence type="ECO:0000256" key="3">
    <source>
        <dbReference type="ARBA" id="ARBA00023172"/>
    </source>
</evidence>
<evidence type="ECO:0000256" key="1">
    <source>
        <dbReference type="ARBA" id="ARBA00008857"/>
    </source>
</evidence>
<dbReference type="Pfam" id="PF00589">
    <property type="entry name" value="Phage_integrase"/>
    <property type="match status" value="1"/>
</dbReference>
<dbReference type="InterPro" id="IPR010998">
    <property type="entry name" value="Integrase_recombinase_N"/>
</dbReference>
<comment type="caution">
    <text evidence="5">The sequence shown here is derived from an EMBL/GenBank/DDBJ whole genome shotgun (WGS) entry which is preliminary data.</text>
</comment>
<dbReference type="InterPro" id="IPR011010">
    <property type="entry name" value="DNA_brk_join_enz"/>
</dbReference>
<dbReference type="InterPro" id="IPR002104">
    <property type="entry name" value="Integrase_catalytic"/>
</dbReference>
<dbReference type="InterPro" id="IPR035386">
    <property type="entry name" value="Arm-DNA-bind_5"/>
</dbReference>
<dbReference type="GO" id="GO:0006310">
    <property type="term" value="P:DNA recombination"/>
    <property type="evidence" value="ECO:0007669"/>
    <property type="project" value="UniProtKB-KW"/>
</dbReference>
<keyword evidence="2" id="KW-0238">DNA-binding</keyword>
<feature type="domain" description="Tyr recombinase" evidence="4">
    <location>
        <begin position="219"/>
        <end position="397"/>
    </location>
</feature>
<dbReference type="InterPro" id="IPR025269">
    <property type="entry name" value="SAM-like_dom"/>
</dbReference>
<dbReference type="EMBL" id="MSCN01000001">
    <property type="protein sequence ID" value="PQJ78997.1"/>
    <property type="molecule type" value="Genomic_DNA"/>
</dbReference>
<dbReference type="PANTHER" id="PTHR30349">
    <property type="entry name" value="PHAGE INTEGRASE-RELATED"/>
    <property type="match status" value="1"/>
</dbReference>
<dbReference type="PANTHER" id="PTHR30349:SF64">
    <property type="entry name" value="PROPHAGE INTEGRASE INTD-RELATED"/>
    <property type="match status" value="1"/>
</dbReference>
<gene>
    <name evidence="5" type="ORF">BTO18_07330</name>
</gene>
<dbReference type="OrthoDB" id="1068680at2"/>
<comment type="similarity">
    <text evidence="1">Belongs to the 'phage' integrase family.</text>
</comment>
<proteinExistence type="inferred from homology"/>
<reference evidence="5 6" key="1">
    <citation type="submission" date="2016-12" db="EMBL/GenBank/DDBJ databases">
        <title>Trade-off between light-utilization and light-protection in marine flavobacteria.</title>
        <authorList>
            <person name="Kumagai Y."/>
            <person name="Yoshizawa S."/>
            <person name="Kogure K."/>
            <person name="Iwasaki W."/>
        </authorList>
    </citation>
    <scope>NUCLEOTIDE SEQUENCE [LARGE SCALE GENOMIC DNA]</scope>
    <source>
        <strain evidence="5 6">NBRC 108759</strain>
    </source>
</reference>
<organism evidence="5 6">
    <name type="scientific">Polaribacter porphyrae</name>
    <dbReference type="NCBI Taxonomy" id="1137780"/>
    <lineage>
        <taxon>Bacteria</taxon>
        <taxon>Pseudomonadati</taxon>
        <taxon>Bacteroidota</taxon>
        <taxon>Flavobacteriia</taxon>
        <taxon>Flavobacteriales</taxon>
        <taxon>Flavobacteriaceae</taxon>
    </lineage>
</organism>
<dbReference type="Pfam" id="PF13102">
    <property type="entry name" value="Phage_int_SAM_5"/>
    <property type="match status" value="1"/>
</dbReference>